<feature type="domain" description="Retroviral polymerase SH3-like" evidence="1">
    <location>
        <begin position="50"/>
        <end position="86"/>
    </location>
</feature>
<gene>
    <name evidence="2" type="ORF">LIER_38999</name>
</gene>
<name>A0AAV3QBD0_LITER</name>
<comment type="caution">
    <text evidence="2">The sequence shown here is derived from an EMBL/GenBank/DDBJ whole genome shotgun (WGS) entry which is preliminary data.</text>
</comment>
<evidence type="ECO:0000313" key="3">
    <source>
        <dbReference type="Proteomes" id="UP001454036"/>
    </source>
</evidence>
<dbReference type="AlphaFoldDB" id="A0AAV3QBD0"/>
<sequence length="202" mass="23794">MFRQDTKYFLTEVEDYSRCTWTVLLSFKTRVLNVVKNLLKMIEMQFDKKGYPYDHKGYKLLNLKDNTLIVSRDERFHEDLFPFDSNFKQSSLVPLDNSVIDDIFYRENVGYNLDEVAKEQASEIQTAHGSHRNRKLLVWLSDYVADMCNHTGSHVAYSIEHSAFVTNINQDQEPYSYKHAKDKARWIQAMKAEIEAFEVNDT</sequence>
<reference evidence="2 3" key="1">
    <citation type="submission" date="2024-01" db="EMBL/GenBank/DDBJ databases">
        <title>The complete chloroplast genome sequence of Lithospermum erythrorhizon: insights into the phylogenetic relationship among Boraginaceae species and the maternal lineages of purple gromwells.</title>
        <authorList>
            <person name="Okada T."/>
            <person name="Watanabe K."/>
        </authorList>
    </citation>
    <scope>NUCLEOTIDE SEQUENCE [LARGE SCALE GENOMIC DNA]</scope>
</reference>
<organism evidence="2 3">
    <name type="scientific">Lithospermum erythrorhizon</name>
    <name type="common">Purple gromwell</name>
    <name type="synonym">Lithospermum officinale var. erythrorhizon</name>
    <dbReference type="NCBI Taxonomy" id="34254"/>
    <lineage>
        <taxon>Eukaryota</taxon>
        <taxon>Viridiplantae</taxon>
        <taxon>Streptophyta</taxon>
        <taxon>Embryophyta</taxon>
        <taxon>Tracheophyta</taxon>
        <taxon>Spermatophyta</taxon>
        <taxon>Magnoliopsida</taxon>
        <taxon>eudicotyledons</taxon>
        <taxon>Gunneridae</taxon>
        <taxon>Pentapetalae</taxon>
        <taxon>asterids</taxon>
        <taxon>lamiids</taxon>
        <taxon>Boraginales</taxon>
        <taxon>Boraginaceae</taxon>
        <taxon>Boraginoideae</taxon>
        <taxon>Lithospermeae</taxon>
        <taxon>Lithospermum</taxon>
    </lineage>
</organism>
<proteinExistence type="predicted"/>
<keyword evidence="3" id="KW-1185">Reference proteome</keyword>
<dbReference type="Pfam" id="PF25597">
    <property type="entry name" value="SH3_retrovirus"/>
    <property type="match status" value="1"/>
</dbReference>
<accession>A0AAV3QBD0</accession>
<protein>
    <recommendedName>
        <fullName evidence="1">Retroviral polymerase SH3-like domain-containing protein</fullName>
    </recommendedName>
</protein>
<evidence type="ECO:0000259" key="1">
    <source>
        <dbReference type="Pfam" id="PF25597"/>
    </source>
</evidence>
<dbReference type="EMBL" id="BAABME010020367">
    <property type="protein sequence ID" value="GAA0160221.1"/>
    <property type="molecule type" value="Genomic_DNA"/>
</dbReference>
<dbReference type="Proteomes" id="UP001454036">
    <property type="component" value="Unassembled WGS sequence"/>
</dbReference>
<evidence type="ECO:0000313" key="2">
    <source>
        <dbReference type="EMBL" id="GAA0160221.1"/>
    </source>
</evidence>
<dbReference type="InterPro" id="IPR057670">
    <property type="entry name" value="SH3_retrovirus"/>
</dbReference>